<keyword evidence="2 7" id="KW-0808">Transferase</keyword>
<evidence type="ECO:0000313" key="8">
    <source>
        <dbReference type="Proteomes" id="UP000298653"/>
    </source>
</evidence>
<dbReference type="InterPro" id="IPR034904">
    <property type="entry name" value="FSCA_dom_sf"/>
</dbReference>
<dbReference type="Gene3D" id="3.40.1080.20">
    <property type="entry name" value="Acetyl-CoA hydrolase/transferase C-terminal domain"/>
    <property type="match status" value="1"/>
</dbReference>
<evidence type="ECO:0000259" key="6">
    <source>
        <dbReference type="Pfam" id="PF13336"/>
    </source>
</evidence>
<dbReference type="InterPro" id="IPR001075">
    <property type="entry name" value="NIF_FeS_clus_asmbl_NifU_C"/>
</dbReference>
<dbReference type="Gene3D" id="3.30.750.70">
    <property type="entry name" value="4-hydroxybutyrate coenzyme like domains"/>
    <property type="match status" value="1"/>
</dbReference>
<dbReference type="KEGG" id="arf:AR1Y2_2846"/>
<comment type="similarity">
    <text evidence="1">Belongs to the acetyl-CoA hydrolase/transferase family.</text>
</comment>
<dbReference type="GO" id="GO:0008775">
    <property type="term" value="F:acetate CoA-transferase activity"/>
    <property type="evidence" value="ECO:0007669"/>
    <property type="project" value="InterPro"/>
</dbReference>
<dbReference type="InterPro" id="IPR037171">
    <property type="entry name" value="NagB/RpiA_transferase-like"/>
</dbReference>
<dbReference type="InterPro" id="IPR046433">
    <property type="entry name" value="ActCoA_hydro"/>
</dbReference>
<evidence type="ECO:0000256" key="1">
    <source>
        <dbReference type="ARBA" id="ARBA00009632"/>
    </source>
</evidence>
<dbReference type="Pfam" id="PF01106">
    <property type="entry name" value="NifU"/>
    <property type="match status" value="1"/>
</dbReference>
<organism evidence="7 8">
    <name type="scientific">Anaerostipes rhamnosivorans</name>
    <dbReference type="NCBI Taxonomy" id="1229621"/>
    <lineage>
        <taxon>Bacteria</taxon>
        <taxon>Bacillati</taxon>
        <taxon>Bacillota</taxon>
        <taxon>Clostridia</taxon>
        <taxon>Lachnospirales</taxon>
        <taxon>Lachnospiraceae</taxon>
        <taxon>Anaerostipes</taxon>
    </lineage>
</organism>
<dbReference type="GO" id="GO:0016226">
    <property type="term" value="P:iron-sulfur cluster assembly"/>
    <property type="evidence" value="ECO:0007669"/>
    <property type="project" value="InterPro"/>
</dbReference>
<proteinExistence type="inferred from homology"/>
<dbReference type="InterPro" id="IPR003702">
    <property type="entry name" value="ActCoA_hydro_N"/>
</dbReference>
<dbReference type="EMBL" id="CP040058">
    <property type="protein sequence ID" value="QCP36300.1"/>
    <property type="molecule type" value="Genomic_DNA"/>
</dbReference>
<dbReference type="EC" id="2.3.1.-" evidence="7"/>
<dbReference type="GO" id="GO:0016746">
    <property type="term" value="F:acyltransferase activity"/>
    <property type="evidence" value="ECO:0007669"/>
    <property type="project" value="UniProtKB-KW"/>
</dbReference>
<feature type="domain" description="Acetyl-CoA hydrolase/transferase N-terminal" evidence="5">
    <location>
        <begin position="100"/>
        <end position="275"/>
    </location>
</feature>
<name>A0A4V1EGJ5_9FIRM</name>
<accession>A0A4V1EGJ5</accession>
<dbReference type="SUPFAM" id="SSF100950">
    <property type="entry name" value="NagB/RpiA/CoA transferase-like"/>
    <property type="match status" value="2"/>
</dbReference>
<dbReference type="Proteomes" id="UP000298653">
    <property type="component" value="Chromosome"/>
</dbReference>
<dbReference type="Gene3D" id="3.30.300.130">
    <property type="entry name" value="Fe-S cluster assembly (FSCA)"/>
    <property type="match status" value="1"/>
</dbReference>
<reference evidence="7 8" key="1">
    <citation type="submission" date="2019-05" db="EMBL/GenBank/DDBJ databases">
        <title>Complete genome sequencing of Anaerostipes rhamnosivorans.</title>
        <authorList>
            <person name="Bui T.P.N."/>
            <person name="de Vos W.M."/>
        </authorList>
    </citation>
    <scope>NUCLEOTIDE SEQUENCE [LARGE SCALE GENOMIC DNA]</scope>
    <source>
        <strain evidence="7 8">1y2</strain>
    </source>
</reference>
<evidence type="ECO:0000259" key="4">
    <source>
        <dbReference type="Pfam" id="PF01106"/>
    </source>
</evidence>
<dbReference type="SUPFAM" id="SSF117916">
    <property type="entry name" value="Fe-S cluster assembly (FSCA) domain-like"/>
    <property type="match status" value="1"/>
</dbReference>
<dbReference type="Pfam" id="PF02550">
    <property type="entry name" value="AcetylCoA_hydro"/>
    <property type="match status" value="1"/>
</dbReference>
<dbReference type="InterPro" id="IPR038460">
    <property type="entry name" value="AcetylCoA_hyd_C_sf"/>
</dbReference>
<protein>
    <submittedName>
        <fullName evidence="7">4-hydroxybutyrate:acetyl-CoA CoA transferase</fullName>
        <ecNumber evidence="7">2.3.1.-</ecNumber>
    </submittedName>
</protein>
<feature type="domain" description="Acetyl-CoA hydrolase/transferase C-terminal" evidence="6">
    <location>
        <begin position="366"/>
        <end position="518"/>
    </location>
</feature>
<keyword evidence="7" id="KW-0012">Acyltransferase</keyword>
<dbReference type="OrthoDB" id="9801795at2"/>
<dbReference type="GO" id="GO:0051536">
    <property type="term" value="F:iron-sulfur cluster binding"/>
    <property type="evidence" value="ECO:0007669"/>
    <property type="project" value="InterPro"/>
</dbReference>
<evidence type="ECO:0000256" key="3">
    <source>
        <dbReference type="ARBA" id="ARBA00049958"/>
    </source>
</evidence>
<evidence type="ECO:0000256" key="2">
    <source>
        <dbReference type="ARBA" id="ARBA00022679"/>
    </source>
</evidence>
<evidence type="ECO:0000313" key="7">
    <source>
        <dbReference type="EMBL" id="QCP36300.1"/>
    </source>
</evidence>
<dbReference type="GO" id="GO:0006083">
    <property type="term" value="P:acetate metabolic process"/>
    <property type="evidence" value="ECO:0007669"/>
    <property type="project" value="InterPro"/>
</dbReference>
<feature type="domain" description="NIF system FeS cluster assembly NifU C-terminal" evidence="4">
    <location>
        <begin position="7"/>
        <end position="72"/>
    </location>
</feature>
<dbReference type="RefSeq" id="WP_137329554.1">
    <property type="nucleotide sequence ID" value="NZ_CP040058.1"/>
</dbReference>
<keyword evidence="8" id="KW-1185">Reference proteome</keyword>
<dbReference type="Pfam" id="PF13336">
    <property type="entry name" value="AcetylCoA_hyd_C"/>
    <property type="match status" value="1"/>
</dbReference>
<sequence>MELSEKIEKILEQNVRPRLREHGGDIRVSELKDGILTVEFSGACSGCPSGRITLEELVKTAIQGECPEIKDVRTEQTVSGELIRQAKDLMGRNKKRSWKELYREKVVSADEAVSHIKPGHRVVLSHAAGESLVLSDALVRNKDLYENVEIVHMVAMGEARYCEPGMEQHFRHNSFFLGASTRKAAREGRADVTPVYFSEIPELFRTSLPVNVALLNLSPPDEHGYLSFGISVDYSKPAAMAADLVIAQINPSMPRTLGDSFIHVKDIDYIVEADTPLIELPPAKVTETERAIGKNCASLIEDGDTLQLGIGAIPDAVLGFLMDKKDLGIHSEMISDGVVDLAEAGVITNRRKNLHPGKSIVTFLMGTKKLYDYVDDNPEVELHPVDYVNDPYVIAKNDHLVSINSCVQVDLMGQVVSASVGRNQISGVGGQVDFVRGANMSRGGKSIMAMPSTAANGKISKIVPVIDEGASVTTSRYDVDYVVTEYGAVRLKGETLRNRAKKLIGIAHPDFRQMLEEEYKKRFHRCRNMNES</sequence>
<dbReference type="InterPro" id="IPR026888">
    <property type="entry name" value="AcetylCoA_hyd_C"/>
</dbReference>
<dbReference type="PANTHER" id="PTHR21432">
    <property type="entry name" value="ACETYL-COA HYDROLASE-RELATED"/>
    <property type="match status" value="1"/>
</dbReference>
<evidence type="ECO:0000259" key="5">
    <source>
        <dbReference type="Pfam" id="PF02550"/>
    </source>
</evidence>
<gene>
    <name evidence="7" type="ORF">AR1Y2_2846</name>
</gene>
<dbReference type="Gene3D" id="3.40.1080.10">
    <property type="entry name" value="Glutaconate Coenzyme A-transferase"/>
    <property type="match status" value="1"/>
</dbReference>
<dbReference type="AlphaFoldDB" id="A0A4V1EGJ5"/>
<dbReference type="GO" id="GO:0005506">
    <property type="term" value="F:iron ion binding"/>
    <property type="evidence" value="ECO:0007669"/>
    <property type="project" value="InterPro"/>
</dbReference>
<comment type="function">
    <text evidence="3">May be involved in the formation or repair of [Fe-S] clusters present in iron-sulfur proteins.</text>
</comment>
<dbReference type="PANTHER" id="PTHR21432:SF20">
    <property type="entry name" value="ACETYL-COA HYDROLASE"/>
    <property type="match status" value="1"/>
</dbReference>